<dbReference type="InterPro" id="IPR011992">
    <property type="entry name" value="EF-hand-dom_pair"/>
</dbReference>
<sequence>MTPRITLPLLAALCLAAPALAQGQGFDRIDSNGDGRISRAEVDTLRLMIFDRMDADGNAVLTRAEVEAAQEAARARMQRGSQRLWRQDADGDGQLTRAEFSSRARGFDMADENGDGTLSRAEFDRAARTIRQLMQ</sequence>
<evidence type="ECO:0000313" key="5">
    <source>
        <dbReference type="EMBL" id="SIN86561.1"/>
    </source>
</evidence>
<dbReference type="Gene3D" id="1.10.238.10">
    <property type="entry name" value="EF-hand"/>
    <property type="match status" value="2"/>
</dbReference>
<dbReference type="EMBL" id="FSRL01000001">
    <property type="protein sequence ID" value="SIN86561.1"/>
    <property type="molecule type" value="Genomic_DNA"/>
</dbReference>
<accession>A0A1N6EUC5</accession>
<dbReference type="InterPro" id="IPR002048">
    <property type="entry name" value="EF_hand_dom"/>
</dbReference>
<dbReference type="PROSITE" id="PS50222">
    <property type="entry name" value="EF_HAND_2"/>
    <property type="match status" value="1"/>
</dbReference>
<evidence type="ECO:0000259" key="4">
    <source>
        <dbReference type="PROSITE" id="PS50222"/>
    </source>
</evidence>
<dbReference type="PROSITE" id="PS00018">
    <property type="entry name" value="EF_HAND_1"/>
    <property type="match status" value="2"/>
</dbReference>
<dbReference type="RefSeq" id="WP_074255211.1">
    <property type="nucleotide sequence ID" value="NZ_FSRL01000001.1"/>
</dbReference>
<evidence type="ECO:0000313" key="6">
    <source>
        <dbReference type="Proteomes" id="UP000184932"/>
    </source>
</evidence>
<reference evidence="6" key="1">
    <citation type="submission" date="2016-11" db="EMBL/GenBank/DDBJ databases">
        <authorList>
            <person name="Varghese N."/>
            <person name="Submissions S."/>
        </authorList>
    </citation>
    <scope>NUCLEOTIDE SEQUENCE [LARGE SCALE GENOMIC DNA]</scope>
    <source>
        <strain evidence="6">DSM 29440</strain>
    </source>
</reference>
<feature type="chain" id="PRO_5012839553" evidence="3">
    <location>
        <begin position="22"/>
        <end position="135"/>
    </location>
</feature>
<dbReference type="InterPro" id="IPR018247">
    <property type="entry name" value="EF_Hand_1_Ca_BS"/>
</dbReference>
<evidence type="ECO:0000256" key="2">
    <source>
        <dbReference type="ARBA" id="ARBA00022737"/>
    </source>
</evidence>
<feature type="signal peptide" evidence="3">
    <location>
        <begin position="1"/>
        <end position="21"/>
    </location>
</feature>
<dbReference type="PANTHER" id="PTHR10827:SF98">
    <property type="entry name" value="45 KDA CALCIUM-BINDING PROTEIN"/>
    <property type="match status" value="1"/>
</dbReference>
<gene>
    <name evidence="5" type="ORF">SAMN05444002_1105</name>
</gene>
<evidence type="ECO:0000256" key="1">
    <source>
        <dbReference type="ARBA" id="ARBA00022723"/>
    </source>
</evidence>
<evidence type="ECO:0000256" key="3">
    <source>
        <dbReference type="SAM" id="SignalP"/>
    </source>
</evidence>
<dbReference type="AlphaFoldDB" id="A0A1N6EUC5"/>
<dbReference type="STRING" id="1217970.SAMN05444002_1105"/>
<feature type="domain" description="EF-hand" evidence="4">
    <location>
        <begin position="107"/>
        <end position="133"/>
    </location>
</feature>
<dbReference type="Proteomes" id="UP000184932">
    <property type="component" value="Unassembled WGS sequence"/>
</dbReference>
<keyword evidence="1" id="KW-0479">Metal-binding</keyword>
<keyword evidence="6" id="KW-1185">Reference proteome</keyword>
<dbReference type="PANTHER" id="PTHR10827">
    <property type="entry name" value="RETICULOCALBIN"/>
    <property type="match status" value="1"/>
</dbReference>
<organism evidence="5 6">
    <name type="scientific">Vannielia litorea</name>
    <dbReference type="NCBI Taxonomy" id="1217970"/>
    <lineage>
        <taxon>Bacteria</taxon>
        <taxon>Pseudomonadati</taxon>
        <taxon>Pseudomonadota</taxon>
        <taxon>Alphaproteobacteria</taxon>
        <taxon>Rhodobacterales</taxon>
        <taxon>Paracoccaceae</taxon>
        <taxon>Vannielia</taxon>
    </lineage>
</organism>
<dbReference type="GO" id="GO:0005509">
    <property type="term" value="F:calcium ion binding"/>
    <property type="evidence" value="ECO:0007669"/>
    <property type="project" value="InterPro"/>
</dbReference>
<dbReference type="Pfam" id="PF13202">
    <property type="entry name" value="EF-hand_5"/>
    <property type="match status" value="3"/>
</dbReference>
<proteinExistence type="predicted"/>
<keyword evidence="3" id="KW-0732">Signal</keyword>
<protein>
    <submittedName>
        <fullName evidence="5">EF hand</fullName>
    </submittedName>
</protein>
<keyword evidence="2" id="KW-0677">Repeat</keyword>
<dbReference type="SUPFAM" id="SSF47473">
    <property type="entry name" value="EF-hand"/>
    <property type="match status" value="1"/>
</dbReference>
<name>A0A1N6EUC5_9RHOB</name>